<dbReference type="Proteomes" id="UP000095287">
    <property type="component" value="Unplaced"/>
</dbReference>
<keyword evidence="1" id="KW-1185">Reference proteome</keyword>
<accession>A0A1I8ADH4</accession>
<name>A0A1I8ADH4_9BILA</name>
<evidence type="ECO:0000313" key="1">
    <source>
        <dbReference type="Proteomes" id="UP000095287"/>
    </source>
</evidence>
<sequence length="157" mass="17811">MLPAPLALVLTICAIVRLKQGGIIYRSSDITAPCAILTILVLQFAEKTGMLYMLLEANFGFEIVMGDRAGEEVLQRCIALWSEAARHLCLWAPFYISVLFLVVMRHYRSRIIGAIKKIFGMCCGRKDERVDYSSETMRSIIADQNRARRFKSFRDGV</sequence>
<reference evidence="2" key="1">
    <citation type="submission" date="2016-11" db="UniProtKB">
        <authorList>
            <consortium name="WormBaseParasite"/>
        </authorList>
    </citation>
    <scope>IDENTIFICATION</scope>
</reference>
<organism evidence="1 2">
    <name type="scientific">Steinernema glaseri</name>
    <dbReference type="NCBI Taxonomy" id="37863"/>
    <lineage>
        <taxon>Eukaryota</taxon>
        <taxon>Metazoa</taxon>
        <taxon>Ecdysozoa</taxon>
        <taxon>Nematoda</taxon>
        <taxon>Chromadorea</taxon>
        <taxon>Rhabditida</taxon>
        <taxon>Tylenchina</taxon>
        <taxon>Panagrolaimomorpha</taxon>
        <taxon>Strongyloidoidea</taxon>
        <taxon>Steinernematidae</taxon>
        <taxon>Steinernema</taxon>
    </lineage>
</organism>
<dbReference type="AlphaFoldDB" id="A0A1I8ADH4"/>
<proteinExistence type="predicted"/>
<protein>
    <submittedName>
        <fullName evidence="2">G_PROTEIN_RECEP_F1_2 domain-containing protein</fullName>
    </submittedName>
</protein>
<dbReference type="WBParaSite" id="L893_g4616.t1">
    <property type="protein sequence ID" value="L893_g4616.t1"/>
    <property type="gene ID" value="L893_g4616"/>
</dbReference>
<evidence type="ECO:0000313" key="2">
    <source>
        <dbReference type="WBParaSite" id="L893_g4616.t1"/>
    </source>
</evidence>